<dbReference type="Pfam" id="PF05101">
    <property type="entry name" value="VirB3"/>
    <property type="match status" value="1"/>
</dbReference>
<dbReference type="EMBL" id="GG657974">
    <property type="protein sequence ID" value="EFS22170.1"/>
    <property type="molecule type" value="Genomic_DNA"/>
</dbReference>
<evidence type="ECO:0000313" key="7">
    <source>
        <dbReference type="Proteomes" id="UP000002975"/>
    </source>
</evidence>
<name>E5BI47_9FUSO</name>
<feature type="transmembrane region" description="Helical" evidence="5">
    <location>
        <begin position="31"/>
        <end position="53"/>
    </location>
</feature>
<dbReference type="AlphaFoldDB" id="E5BI47"/>
<evidence type="ECO:0008006" key="8">
    <source>
        <dbReference type="Google" id="ProtNLM"/>
    </source>
</evidence>
<dbReference type="Proteomes" id="UP000002975">
    <property type="component" value="Unassembled WGS sequence"/>
</dbReference>
<evidence type="ECO:0000256" key="1">
    <source>
        <dbReference type="ARBA" id="ARBA00004370"/>
    </source>
</evidence>
<proteinExistence type="predicted"/>
<dbReference type="OrthoDB" id="90568at2"/>
<dbReference type="InterPro" id="IPR007792">
    <property type="entry name" value="T4SS_VirB3/TrbD/AvhB"/>
</dbReference>
<evidence type="ECO:0000256" key="5">
    <source>
        <dbReference type="SAM" id="Phobius"/>
    </source>
</evidence>
<protein>
    <recommendedName>
        <fullName evidence="8">Type IV secretory pathway, VirB3-like protein</fullName>
    </recommendedName>
</protein>
<keyword evidence="2 5" id="KW-0812">Transmembrane</keyword>
<accession>E5BI47</accession>
<evidence type="ECO:0000256" key="2">
    <source>
        <dbReference type="ARBA" id="ARBA00022692"/>
    </source>
</evidence>
<reference evidence="6 7" key="1">
    <citation type="submission" date="2009-02" db="EMBL/GenBank/DDBJ databases">
        <title>The Genome Sequence of Fusobacterium sp. 3_1_5R.</title>
        <authorList>
            <consortium name="The Broad Institute Genome Sequencing Platform"/>
            <person name="Ward D."/>
            <person name="Young S.K."/>
            <person name="Kodira C.D."/>
            <person name="Zeng Q."/>
            <person name="Koehrsen M."/>
            <person name="Alvarado L."/>
            <person name="Berlin A."/>
            <person name="Borenstein D."/>
            <person name="Chen Z."/>
            <person name="Engels R."/>
            <person name="Freedman E."/>
            <person name="Gellesch M."/>
            <person name="Goldberg J."/>
            <person name="Griggs A."/>
            <person name="Gujja S."/>
            <person name="Heiman D."/>
            <person name="Hepburn T."/>
            <person name="Howarth C."/>
            <person name="Jen D."/>
            <person name="Larson L."/>
            <person name="Lewis B."/>
            <person name="Mehta T."/>
            <person name="Park D."/>
            <person name="Pearson M."/>
            <person name="Roberts A."/>
            <person name="Saif S."/>
            <person name="Shea T."/>
            <person name="Shenoy N."/>
            <person name="Sisk P."/>
            <person name="Stolte C."/>
            <person name="Sykes S."/>
            <person name="Walk T."/>
            <person name="White J."/>
            <person name="Yandava C."/>
            <person name="Allen-Vercoe E."/>
            <person name="Strauss J."/>
            <person name="Ambrose C."/>
            <person name="Lander E."/>
            <person name="Nusbaum C."/>
            <person name="Galagan J."/>
            <person name="Birren B."/>
        </authorList>
    </citation>
    <scope>NUCLEOTIDE SEQUENCE [LARGE SCALE GENOMIC DNA]</scope>
    <source>
        <strain evidence="6 7">3_1_5R</strain>
    </source>
</reference>
<dbReference type="RefSeq" id="WP_005959367.1">
    <property type="nucleotide sequence ID" value="NZ_GG657974.1"/>
</dbReference>
<gene>
    <name evidence="6" type="ORF">FSBG_01667</name>
</gene>
<dbReference type="HOGENOM" id="CLU_190606_0_0_0"/>
<organism evidence="6 7">
    <name type="scientific">Fusobacterium gonidiaformans 3-1-5R</name>
    <dbReference type="NCBI Taxonomy" id="469605"/>
    <lineage>
        <taxon>Bacteria</taxon>
        <taxon>Fusobacteriati</taxon>
        <taxon>Fusobacteriota</taxon>
        <taxon>Fusobacteriia</taxon>
        <taxon>Fusobacteriales</taxon>
        <taxon>Fusobacteriaceae</taxon>
        <taxon>Fusobacterium</taxon>
    </lineage>
</organism>
<dbReference type="BioCyc" id="FSP469605-HMP:GTSP-1710-MONOMER"/>
<sequence>MDEELRQPICKGFIEEPTVAGGAREPVVLNFLLGLISIFATATFYFLPIFFVLHGFIIKFTKEDPFFFLVLRNHLTYKDYYDA</sequence>
<keyword evidence="3 5" id="KW-1133">Transmembrane helix</keyword>
<dbReference type="GO" id="GO:0016020">
    <property type="term" value="C:membrane"/>
    <property type="evidence" value="ECO:0007669"/>
    <property type="project" value="UniProtKB-SubCell"/>
</dbReference>
<evidence type="ECO:0000256" key="3">
    <source>
        <dbReference type="ARBA" id="ARBA00022989"/>
    </source>
</evidence>
<comment type="subcellular location">
    <subcellularLocation>
        <location evidence="1">Membrane</location>
    </subcellularLocation>
</comment>
<keyword evidence="4 5" id="KW-0472">Membrane</keyword>
<evidence type="ECO:0000256" key="4">
    <source>
        <dbReference type="ARBA" id="ARBA00023136"/>
    </source>
</evidence>
<evidence type="ECO:0000313" key="6">
    <source>
        <dbReference type="EMBL" id="EFS22170.1"/>
    </source>
</evidence>
<keyword evidence="7" id="KW-1185">Reference proteome</keyword>